<dbReference type="OrthoDB" id="10335167at2759"/>
<dbReference type="EMBL" id="UYRU01056624">
    <property type="protein sequence ID" value="VDN13530.1"/>
    <property type="molecule type" value="Genomic_DNA"/>
</dbReference>
<gene>
    <name evidence="2" type="ORF">DILT_LOCUS9361</name>
</gene>
<sequence length="301" mass="33181">MNQVIYISFPTVDPKQLLKVLKPPSGMDSLLNSLQILSPRSFIHAFFTPLSILSKISCYIFLVLAPTTTKPMRGYLFNKQNEGANLKLTVEYDDHHRHQCHIVKRMGNVLGLGDWPGQRVHTSVAIQRGSKKEDKQAASPLTRGLPKIQADAAVQCAEQSWNAETKKYEPARASSPPPGRIPCLINQVVRQHMSYDRSLAGNNISNAVNANSLKRNPCYRPAATSSHADDTSTWPTPISSPVSSITPLKSSCDSGRSLDFNNAAARKGMLLLTSSSEEDATSPYFCITHAIWRLIASPHFL</sequence>
<evidence type="ECO:0000256" key="1">
    <source>
        <dbReference type="SAM" id="MobiDB-lite"/>
    </source>
</evidence>
<dbReference type="AlphaFoldDB" id="A0A3P7LJF9"/>
<dbReference type="Proteomes" id="UP000281553">
    <property type="component" value="Unassembled WGS sequence"/>
</dbReference>
<feature type="compositionally biased region" description="Low complexity" evidence="1">
    <location>
        <begin position="231"/>
        <end position="245"/>
    </location>
</feature>
<accession>A0A3P7LJF9</accession>
<organism evidence="2 3">
    <name type="scientific">Dibothriocephalus latus</name>
    <name type="common">Fish tapeworm</name>
    <name type="synonym">Diphyllobothrium latum</name>
    <dbReference type="NCBI Taxonomy" id="60516"/>
    <lineage>
        <taxon>Eukaryota</taxon>
        <taxon>Metazoa</taxon>
        <taxon>Spiralia</taxon>
        <taxon>Lophotrochozoa</taxon>
        <taxon>Platyhelminthes</taxon>
        <taxon>Cestoda</taxon>
        <taxon>Eucestoda</taxon>
        <taxon>Diphyllobothriidea</taxon>
        <taxon>Diphyllobothriidae</taxon>
        <taxon>Dibothriocephalus</taxon>
    </lineage>
</organism>
<evidence type="ECO:0000313" key="3">
    <source>
        <dbReference type="Proteomes" id="UP000281553"/>
    </source>
</evidence>
<reference evidence="2 3" key="1">
    <citation type="submission" date="2018-11" db="EMBL/GenBank/DDBJ databases">
        <authorList>
            <consortium name="Pathogen Informatics"/>
        </authorList>
    </citation>
    <scope>NUCLEOTIDE SEQUENCE [LARGE SCALE GENOMIC DNA]</scope>
</reference>
<protein>
    <submittedName>
        <fullName evidence="2">Uncharacterized protein</fullName>
    </submittedName>
</protein>
<proteinExistence type="predicted"/>
<evidence type="ECO:0000313" key="2">
    <source>
        <dbReference type="EMBL" id="VDN13530.1"/>
    </source>
</evidence>
<keyword evidence="3" id="KW-1185">Reference proteome</keyword>
<name>A0A3P7LJF9_DIBLA</name>
<feature type="region of interest" description="Disordered" evidence="1">
    <location>
        <begin position="221"/>
        <end position="245"/>
    </location>
</feature>